<sequence>MAVPWRADDESLVVMHRFLEKIEGEVLEYSSKDVNETEVGM</sequence>
<reference evidence="1" key="2">
    <citation type="submission" date="2012-06" db="EMBL/GenBank/DDBJ databases">
        <authorList>
            <person name="Yu Y."/>
            <person name="Currie J."/>
            <person name="Lomeli R."/>
            <person name="Angelova A."/>
            <person name="Collura K."/>
            <person name="Wissotski M."/>
            <person name="Campos D."/>
            <person name="Kudrna D."/>
            <person name="Golser W."/>
            <person name="Ashely E."/>
            <person name="Descour A."/>
            <person name="Fernandes J."/>
            <person name="Soderlund C."/>
            <person name="Walbot V."/>
        </authorList>
    </citation>
    <scope>NUCLEOTIDE SEQUENCE</scope>
    <source>
        <strain evidence="1">B73</strain>
    </source>
</reference>
<organism evidence="1">
    <name type="scientific">Zea mays</name>
    <name type="common">Maize</name>
    <dbReference type="NCBI Taxonomy" id="4577"/>
    <lineage>
        <taxon>Eukaryota</taxon>
        <taxon>Viridiplantae</taxon>
        <taxon>Streptophyta</taxon>
        <taxon>Embryophyta</taxon>
        <taxon>Tracheophyta</taxon>
        <taxon>Spermatophyta</taxon>
        <taxon>Magnoliopsida</taxon>
        <taxon>Liliopsida</taxon>
        <taxon>Poales</taxon>
        <taxon>Poaceae</taxon>
        <taxon>PACMAD clade</taxon>
        <taxon>Panicoideae</taxon>
        <taxon>Andropogonodae</taxon>
        <taxon>Andropogoneae</taxon>
        <taxon>Tripsacinae</taxon>
        <taxon>Zea</taxon>
    </lineage>
</organism>
<proteinExistence type="evidence at transcript level"/>
<evidence type="ECO:0000313" key="1">
    <source>
        <dbReference type="EMBL" id="ACR33889.1"/>
    </source>
</evidence>
<name>C4IY89_MAIZE</name>
<reference evidence="1" key="1">
    <citation type="journal article" date="2009" name="PLoS Genet.">
        <title>Sequencing, mapping, and analysis of 27,455 maize full-length cDNAs.</title>
        <authorList>
            <person name="Soderlund C."/>
            <person name="Descour A."/>
            <person name="Kudrna D."/>
            <person name="Bomhoff M."/>
            <person name="Boyd L."/>
            <person name="Currie J."/>
            <person name="Angelova A."/>
            <person name="Collura K."/>
            <person name="Wissotski M."/>
            <person name="Ashley E."/>
            <person name="Morrow D."/>
            <person name="Fernandes J."/>
            <person name="Walbot V."/>
            <person name="Yu Y."/>
        </authorList>
    </citation>
    <scope>NUCLEOTIDE SEQUENCE</scope>
    <source>
        <strain evidence="1">B73</strain>
    </source>
</reference>
<accession>C4IY89</accession>
<dbReference type="AlphaFoldDB" id="C4IY89"/>
<dbReference type="EMBL" id="BT083536">
    <property type="protein sequence ID" value="ACR33889.1"/>
    <property type="molecule type" value="mRNA"/>
</dbReference>
<protein>
    <submittedName>
        <fullName evidence="1">Uncharacterized protein</fullName>
    </submittedName>
</protein>